<evidence type="ECO:0000313" key="3">
    <source>
        <dbReference type="Proteomes" id="UP000075883"/>
    </source>
</evidence>
<dbReference type="EMBL" id="AXCM01000763">
    <property type="status" value="NOT_ANNOTATED_CDS"/>
    <property type="molecule type" value="Genomic_DNA"/>
</dbReference>
<reference evidence="3" key="1">
    <citation type="submission" date="2013-09" db="EMBL/GenBank/DDBJ databases">
        <title>The Genome Sequence of Anopheles culicifacies species A.</title>
        <authorList>
            <consortium name="The Broad Institute Genomics Platform"/>
            <person name="Neafsey D.E."/>
            <person name="Besansky N."/>
            <person name="Howell P."/>
            <person name="Walton C."/>
            <person name="Young S.K."/>
            <person name="Zeng Q."/>
            <person name="Gargeya S."/>
            <person name="Fitzgerald M."/>
            <person name="Haas B."/>
            <person name="Abouelleil A."/>
            <person name="Allen A.W."/>
            <person name="Alvarado L."/>
            <person name="Arachchi H.M."/>
            <person name="Berlin A.M."/>
            <person name="Chapman S.B."/>
            <person name="Gainer-Dewar J."/>
            <person name="Goldberg J."/>
            <person name="Griggs A."/>
            <person name="Gujja S."/>
            <person name="Hansen M."/>
            <person name="Howarth C."/>
            <person name="Imamovic A."/>
            <person name="Ireland A."/>
            <person name="Larimer J."/>
            <person name="McCowan C."/>
            <person name="Murphy C."/>
            <person name="Pearson M."/>
            <person name="Poon T.W."/>
            <person name="Priest M."/>
            <person name="Roberts A."/>
            <person name="Saif S."/>
            <person name="Shea T."/>
            <person name="Sisk P."/>
            <person name="Sykes S."/>
            <person name="Wortman J."/>
            <person name="Nusbaum C."/>
            <person name="Birren B."/>
        </authorList>
    </citation>
    <scope>NUCLEOTIDE SEQUENCE [LARGE SCALE GENOMIC DNA]</scope>
    <source>
        <strain evidence="3">A-37</strain>
    </source>
</reference>
<reference evidence="2" key="2">
    <citation type="submission" date="2020-05" db="UniProtKB">
        <authorList>
            <consortium name="EnsemblMetazoa"/>
        </authorList>
    </citation>
    <scope>IDENTIFICATION</scope>
    <source>
        <strain evidence="2">A-37</strain>
    </source>
</reference>
<proteinExistence type="predicted"/>
<feature type="region of interest" description="Disordered" evidence="1">
    <location>
        <begin position="39"/>
        <end position="64"/>
    </location>
</feature>
<protein>
    <submittedName>
        <fullName evidence="2">Uncharacterized protein</fullName>
    </submittedName>
</protein>
<name>A0A182MQU3_9DIPT</name>
<accession>A0A182MQU3</accession>
<dbReference type="AlphaFoldDB" id="A0A182MQU3"/>
<dbReference type="VEuPathDB" id="VectorBase:ACUA024062"/>
<feature type="compositionally biased region" description="Low complexity" evidence="1">
    <location>
        <begin position="46"/>
        <end position="55"/>
    </location>
</feature>
<feature type="region of interest" description="Disordered" evidence="1">
    <location>
        <begin position="79"/>
        <end position="108"/>
    </location>
</feature>
<sequence length="108" mass="12330">MADAQLWQRQDAVKMALTNKHVASTVVYVLVFSLREEANKKRKKQQQQQQQQQQRQRQRRGAKVFRGVSCNSGISHLTLGPSRLFEKTPMSPSDSLDEIALQIPSLQP</sequence>
<organism evidence="2 3">
    <name type="scientific">Anopheles culicifacies</name>
    <dbReference type="NCBI Taxonomy" id="139723"/>
    <lineage>
        <taxon>Eukaryota</taxon>
        <taxon>Metazoa</taxon>
        <taxon>Ecdysozoa</taxon>
        <taxon>Arthropoda</taxon>
        <taxon>Hexapoda</taxon>
        <taxon>Insecta</taxon>
        <taxon>Pterygota</taxon>
        <taxon>Neoptera</taxon>
        <taxon>Endopterygota</taxon>
        <taxon>Diptera</taxon>
        <taxon>Nematocera</taxon>
        <taxon>Culicoidea</taxon>
        <taxon>Culicidae</taxon>
        <taxon>Anophelinae</taxon>
        <taxon>Anopheles</taxon>
        <taxon>culicifacies species complex</taxon>
    </lineage>
</organism>
<evidence type="ECO:0000313" key="2">
    <source>
        <dbReference type="EnsemblMetazoa" id="ACUA024062-PA"/>
    </source>
</evidence>
<keyword evidence="3" id="KW-1185">Reference proteome</keyword>
<dbReference type="EnsemblMetazoa" id="ACUA024062-RA">
    <property type="protein sequence ID" value="ACUA024062-PA"/>
    <property type="gene ID" value="ACUA024062"/>
</dbReference>
<dbReference type="Proteomes" id="UP000075883">
    <property type="component" value="Unassembled WGS sequence"/>
</dbReference>
<evidence type="ECO:0000256" key="1">
    <source>
        <dbReference type="SAM" id="MobiDB-lite"/>
    </source>
</evidence>